<feature type="region of interest" description="Disordered" evidence="1">
    <location>
        <begin position="1"/>
        <end position="110"/>
    </location>
</feature>
<sequence>MTNTTSPHTQSLSSSNAADRADNNQSDQPADSDEQVLHTPAANQSDQPADSGEQVLHTPAADSSEVEVPAADSSEVEVLAADSLEEADQNSLEEADEEASHSSIPTQNSSRYGMAVKGKALVTEAGSSQLDRNTCYFWLLLIREYVKDFSEVLSEISNYPSKETFYAFYDGLQNLVKLEIERRGVQDLASTITIVESLAEFKKSENSTQKDNKGHDGGGSKLHKEGSPKPTYKE</sequence>
<feature type="compositionally biased region" description="Acidic residues" evidence="1">
    <location>
        <begin position="83"/>
        <end position="97"/>
    </location>
</feature>
<evidence type="ECO:0000313" key="2">
    <source>
        <dbReference type="EMBL" id="KAK9046803.1"/>
    </source>
</evidence>
<feature type="compositionally biased region" description="Polar residues" evidence="1">
    <location>
        <begin position="101"/>
        <end position="110"/>
    </location>
</feature>
<organism evidence="2 3">
    <name type="scientific">Hibiscus sabdariffa</name>
    <name type="common">roselle</name>
    <dbReference type="NCBI Taxonomy" id="183260"/>
    <lineage>
        <taxon>Eukaryota</taxon>
        <taxon>Viridiplantae</taxon>
        <taxon>Streptophyta</taxon>
        <taxon>Embryophyta</taxon>
        <taxon>Tracheophyta</taxon>
        <taxon>Spermatophyta</taxon>
        <taxon>Magnoliopsida</taxon>
        <taxon>eudicotyledons</taxon>
        <taxon>Gunneridae</taxon>
        <taxon>Pentapetalae</taxon>
        <taxon>rosids</taxon>
        <taxon>malvids</taxon>
        <taxon>Malvales</taxon>
        <taxon>Malvaceae</taxon>
        <taxon>Malvoideae</taxon>
        <taxon>Hibiscus</taxon>
    </lineage>
</organism>
<protein>
    <submittedName>
        <fullName evidence="2">Uncharacterized protein</fullName>
    </submittedName>
</protein>
<name>A0ABR2UAR2_9ROSI</name>
<dbReference type="EMBL" id="JBBPBN010000001">
    <property type="protein sequence ID" value="KAK9046803.1"/>
    <property type="molecule type" value="Genomic_DNA"/>
</dbReference>
<comment type="caution">
    <text evidence="2">The sequence shown here is derived from an EMBL/GenBank/DDBJ whole genome shotgun (WGS) entry which is preliminary data.</text>
</comment>
<feature type="region of interest" description="Disordered" evidence="1">
    <location>
        <begin position="203"/>
        <end position="234"/>
    </location>
</feature>
<gene>
    <name evidence="2" type="ORF">V6N11_052679</name>
</gene>
<proteinExistence type="predicted"/>
<accession>A0ABR2UAR2</accession>
<reference evidence="2 3" key="1">
    <citation type="journal article" date="2024" name="G3 (Bethesda)">
        <title>Genome assembly of Hibiscus sabdariffa L. provides insights into metabolisms of medicinal natural products.</title>
        <authorList>
            <person name="Kim T."/>
        </authorList>
    </citation>
    <scope>NUCLEOTIDE SEQUENCE [LARGE SCALE GENOMIC DNA]</scope>
    <source>
        <strain evidence="2">TK-2024</strain>
        <tissue evidence="2">Old leaves</tissue>
    </source>
</reference>
<keyword evidence="3" id="KW-1185">Reference proteome</keyword>
<feature type="compositionally biased region" description="Polar residues" evidence="1">
    <location>
        <begin position="1"/>
        <end position="29"/>
    </location>
</feature>
<evidence type="ECO:0000256" key="1">
    <source>
        <dbReference type="SAM" id="MobiDB-lite"/>
    </source>
</evidence>
<evidence type="ECO:0000313" key="3">
    <source>
        <dbReference type="Proteomes" id="UP001396334"/>
    </source>
</evidence>
<dbReference type="Proteomes" id="UP001396334">
    <property type="component" value="Unassembled WGS sequence"/>
</dbReference>